<keyword evidence="12" id="KW-0411">Iron-sulfur</keyword>
<dbReference type="InterPro" id="IPR008207">
    <property type="entry name" value="Sig_transdc_His_kin_Hpt_dom"/>
</dbReference>
<feature type="region of interest" description="Disordered" evidence="24">
    <location>
        <begin position="1"/>
        <end position="88"/>
    </location>
</feature>
<dbReference type="Pfam" id="PF13307">
    <property type="entry name" value="Helicase_C_2"/>
    <property type="match status" value="1"/>
</dbReference>
<evidence type="ECO:0000256" key="21">
    <source>
        <dbReference type="ARBA" id="ARBA00048954"/>
    </source>
</evidence>
<keyword evidence="13" id="KW-0413">Isomerase</keyword>
<dbReference type="SMART" id="SM00488">
    <property type="entry name" value="DEXDc2"/>
    <property type="match status" value="1"/>
</dbReference>
<evidence type="ECO:0000256" key="16">
    <source>
        <dbReference type="ARBA" id="ARBA00029709"/>
    </source>
</evidence>
<evidence type="ECO:0000256" key="9">
    <source>
        <dbReference type="ARBA" id="ARBA00022806"/>
    </source>
</evidence>
<evidence type="ECO:0000256" key="17">
    <source>
        <dbReference type="ARBA" id="ARBA00044969"/>
    </source>
</evidence>
<evidence type="ECO:0000256" key="4">
    <source>
        <dbReference type="ARBA" id="ARBA00016387"/>
    </source>
</evidence>
<evidence type="ECO:0000256" key="14">
    <source>
        <dbReference type="ARBA" id="ARBA00023242"/>
    </source>
</evidence>
<evidence type="ECO:0000256" key="6">
    <source>
        <dbReference type="ARBA" id="ARBA00022723"/>
    </source>
</evidence>
<dbReference type="SMART" id="SM00073">
    <property type="entry name" value="HPT"/>
    <property type="match status" value="1"/>
</dbReference>
<proteinExistence type="inferred from homology"/>
<comment type="similarity">
    <text evidence="3">Belongs to the DEAD box helicase family. DEAH subfamily. DDX11/CHL1 sub-subfamily.</text>
</comment>
<gene>
    <name evidence="27" type="ORF">NLJ89_g2510</name>
</gene>
<dbReference type="PROSITE" id="PS51193">
    <property type="entry name" value="HELICASE_ATP_BIND_2"/>
    <property type="match status" value="1"/>
</dbReference>
<keyword evidence="14" id="KW-0539">Nucleus</keyword>
<accession>A0A9W8K492</accession>
<dbReference type="InterPro" id="IPR045028">
    <property type="entry name" value="DinG/Rad3-like"/>
</dbReference>
<keyword evidence="23" id="KW-0175">Coiled coil</keyword>
<evidence type="ECO:0000256" key="10">
    <source>
        <dbReference type="ARBA" id="ARBA00022840"/>
    </source>
</evidence>
<dbReference type="CDD" id="cd18788">
    <property type="entry name" value="SF2_C_XPD"/>
    <property type="match status" value="1"/>
</dbReference>
<dbReference type="AlphaFoldDB" id="A0A9W8K492"/>
<evidence type="ECO:0000259" key="25">
    <source>
        <dbReference type="PROSITE" id="PS50894"/>
    </source>
</evidence>
<evidence type="ECO:0000313" key="27">
    <source>
        <dbReference type="EMBL" id="KAJ3514195.1"/>
    </source>
</evidence>
<keyword evidence="9" id="KW-0347">Helicase</keyword>
<evidence type="ECO:0000256" key="22">
    <source>
        <dbReference type="PROSITE-ProRule" id="PRU00110"/>
    </source>
</evidence>
<evidence type="ECO:0000256" key="1">
    <source>
        <dbReference type="ARBA" id="ARBA00001966"/>
    </source>
</evidence>
<organism evidence="27 28">
    <name type="scientific">Agrocybe chaxingu</name>
    <dbReference type="NCBI Taxonomy" id="84603"/>
    <lineage>
        <taxon>Eukaryota</taxon>
        <taxon>Fungi</taxon>
        <taxon>Dikarya</taxon>
        <taxon>Basidiomycota</taxon>
        <taxon>Agaricomycotina</taxon>
        <taxon>Agaricomycetes</taxon>
        <taxon>Agaricomycetidae</taxon>
        <taxon>Agaricales</taxon>
        <taxon>Agaricineae</taxon>
        <taxon>Strophariaceae</taxon>
        <taxon>Agrocybe</taxon>
    </lineage>
</organism>
<evidence type="ECO:0000259" key="26">
    <source>
        <dbReference type="PROSITE" id="PS51193"/>
    </source>
</evidence>
<keyword evidence="15" id="KW-0131">Cell cycle</keyword>
<comment type="function">
    <text evidence="20">ATP-dependent DNA helicase important for chromosome transmission and normal cell cycle progression in G(2)/M. May have a role in changing DNA topology to allow the loading of proteins involved in maintaining sister chromatid cohesion in the vicinity of the centromeres. Has a specific role in chromosome segregation during meiosis II.</text>
</comment>
<dbReference type="CDD" id="cd00088">
    <property type="entry name" value="HPT"/>
    <property type="match status" value="1"/>
</dbReference>
<name>A0A9W8K492_9AGAR</name>
<dbReference type="GO" id="GO:0051536">
    <property type="term" value="F:iron-sulfur cluster binding"/>
    <property type="evidence" value="ECO:0007669"/>
    <property type="project" value="UniProtKB-KW"/>
</dbReference>
<dbReference type="InterPro" id="IPR014013">
    <property type="entry name" value="Helic_SF1/SF2_ATP-bd_DinG/Rad3"/>
</dbReference>
<evidence type="ECO:0000256" key="5">
    <source>
        <dbReference type="ARBA" id="ARBA00017386"/>
    </source>
</evidence>
<comment type="subcellular location">
    <subcellularLocation>
        <location evidence="2">Nucleus</location>
    </subcellularLocation>
</comment>
<reference evidence="27" key="1">
    <citation type="submission" date="2022-07" db="EMBL/GenBank/DDBJ databases">
        <title>Genome Sequence of Agrocybe chaxingu.</title>
        <authorList>
            <person name="Buettner E."/>
        </authorList>
    </citation>
    <scope>NUCLEOTIDE SEQUENCE</scope>
    <source>
        <strain evidence="27">MP-N11</strain>
    </source>
</reference>
<keyword evidence="10" id="KW-0067">ATP-binding</keyword>
<dbReference type="PANTHER" id="PTHR11472">
    <property type="entry name" value="DNA REPAIR DEAD HELICASE RAD3/XP-D SUBFAMILY MEMBER"/>
    <property type="match status" value="1"/>
</dbReference>
<keyword evidence="11" id="KW-0408">Iron</keyword>
<feature type="modified residue" description="Phosphohistidine" evidence="22">
    <location>
        <position position="144"/>
    </location>
</feature>
<evidence type="ECO:0000256" key="13">
    <source>
        <dbReference type="ARBA" id="ARBA00023235"/>
    </source>
</evidence>
<evidence type="ECO:0000256" key="18">
    <source>
        <dbReference type="ARBA" id="ARBA00044998"/>
    </source>
</evidence>
<evidence type="ECO:0000256" key="15">
    <source>
        <dbReference type="ARBA" id="ARBA00023306"/>
    </source>
</evidence>
<feature type="coiled-coil region" evidence="23">
    <location>
        <begin position="312"/>
        <end position="339"/>
    </location>
</feature>
<feature type="compositionally biased region" description="Basic and acidic residues" evidence="24">
    <location>
        <begin position="43"/>
        <end position="58"/>
    </location>
</feature>
<dbReference type="EMBL" id="JANKHO010000157">
    <property type="protein sequence ID" value="KAJ3514195.1"/>
    <property type="molecule type" value="Genomic_DNA"/>
</dbReference>
<dbReference type="SUPFAM" id="SSF52540">
    <property type="entry name" value="P-loop containing nucleoside triphosphate hydrolases"/>
    <property type="match status" value="1"/>
</dbReference>
<comment type="caution">
    <text evidence="27">The sequence shown here is derived from an EMBL/GenBank/DDBJ whole genome shotgun (WGS) entry which is preliminary data.</text>
</comment>
<dbReference type="GO" id="GO:0003677">
    <property type="term" value="F:DNA binding"/>
    <property type="evidence" value="ECO:0007669"/>
    <property type="project" value="InterPro"/>
</dbReference>
<feature type="domain" description="HPt" evidence="25">
    <location>
        <begin position="105"/>
        <end position="206"/>
    </location>
</feature>
<comment type="catalytic activity">
    <reaction evidence="21">
        <text>ATP + H2O = ADP + phosphate + H(+)</text>
        <dbReference type="Rhea" id="RHEA:13065"/>
        <dbReference type="ChEBI" id="CHEBI:15377"/>
        <dbReference type="ChEBI" id="CHEBI:15378"/>
        <dbReference type="ChEBI" id="CHEBI:30616"/>
        <dbReference type="ChEBI" id="CHEBI:43474"/>
        <dbReference type="ChEBI" id="CHEBI:456216"/>
        <dbReference type="EC" id="5.6.2.3"/>
    </reaction>
</comment>
<feature type="domain" description="Helicase ATP-binding" evidence="26">
    <location>
        <begin position="230"/>
        <end position="672"/>
    </location>
</feature>
<evidence type="ECO:0000256" key="8">
    <source>
        <dbReference type="ARBA" id="ARBA00022801"/>
    </source>
</evidence>
<feature type="region of interest" description="Disordered" evidence="24">
    <location>
        <begin position="377"/>
        <end position="403"/>
    </location>
</feature>
<feature type="compositionally biased region" description="Acidic residues" evidence="24">
    <location>
        <begin position="75"/>
        <end position="88"/>
    </location>
</feature>
<dbReference type="GO" id="GO:0006139">
    <property type="term" value="P:nucleobase-containing compound metabolic process"/>
    <property type="evidence" value="ECO:0007669"/>
    <property type="project" value="InterPro"/>
</dbReference>
<dbReference type="InterPro" id="IPR006554">
    <property type="entry name" value="Helicase-like_DEXD_c2"/>
</dbReference>
<dbReference type="InterPro" id="IPR006555">
    <property type="entry name" value="ATP-dep_Helicase_C"/>
</dbReference>
<evidence type="ECO:0000256" key="20">
    <source>
        <dbReference type="ARBA" id="ARBA00045702"/>
    </source>
</evidence>
<dbReference type="GO" id="GO:0016818">
    <property type="term" value="F:hydrolase activity, acting on acid anhydrides, in phosphorus-containing anhydrides"/>
    <property type="evidence" value="ECO:0007669"/>
    <property type="project" value="InterPro"/>
</dbReference>
<evidence type="ECO:0000256" key="19">
    <source>
        <dbReference type="ARBA" id="ARBA00045008"/>
    </source>
</evidence>
<dbReference type="Pfam" id="PF01627">
    <property type="entry name" value="Hpt"/>
    <property type="match status" value="1"/>
</dbReference>
<dbReference type="GO" id="GO:0005634">
    <property type="term" value="C:nucleus"/>
    <property type="evidence" value="ECO:0007669"/>
    <property type="project" value="UniProtKB-SubCell"/>
</dbReference>
<dbReference type="InterPro" id="IPR010614">
    <property type="entry name" value="RAD3-like_helicase_DEAD"/>
</dbReference>
<dbReference type="InterPro" id="IPR027417">
    <property type="entry name" value="P-loop_NTPase"/>
</dbReference>
<keyword evidence="28" id="KW-1185">Reference proteome</keyword>
<dbReference type="Proteomes" id="UP001148786">
    <property type="component" value="Unassembled WGS sequence"/>
</dbReference>
<dbReference type="Gene3D" id="3.40.50.300">
    <property type="entry name" value="P-loop containing nucleotide triphosphate hydrolases"/>
    <property type="match status" value="3"/>
</dbReference>
<dbReference type="SUPFAM" id="SSF47226">
    <property type="entry name" value="Histidine-containing phosphotransfer domain, HPT domain"/>
    <property type="match status" value="1"/>
</dbReference>
<dbReference type="Pfam" id="PF06733">
    <property type="entry name" value="DEAD_2"/>
    <property type="match status" value="1"/>
</dbReference>
<dbReference type="InterPro" id="IPR036641">
    <property type="entry name" value="HPT_dom_sf"/>
</dbReference>
<dbReference type="GO" id="GO:0043139">
    <property type="term" value="F:5'-3' DNA helicase activity"/>
    <property type="evidence" value="ECO:0007669"/>
    <property type="project" value="UniProtKB-EC"/>
</dbReference>
<comment type="cofactor">
    <cofactor evidence="1">
        <name>[4Fe-4S] cluster</name>
        <dbReference type="ChEBI" id="CHEBI:49883"/>
    </cofactor>
</comment>
<dbReference type="PROSITE" id="PS50894">
    <property type="entry name" value="HPT"/>
    <property type="match status" value="1"/>
</dbReference>
<dbReference type="GO" id="GO:0000160">
    <property type="term" value="P:phosphorelay signal transduction system"/>
    <property type="evidence" value="ECO:0007669"/>
    <property type="project" value="InterPro"/>
</dbReference>
<evidence type="ECO:0000256" key="3">
    <source>
        <dbReference type="ARBA" id="ARBA00008435"/>
    </source>
</evidence>
<dbReference type="NCBIfam" id="TIGR00604">
    <property type="entry name" value="rad3"/>
    <property type="match status" value="1"/>
</dbReference>
<sequence length="1108" mass="124678">MSAAETAPHAQAPFRLSKEEPPLPKASSLDSLRPVPPQPSRPDPPKAKDKTPEPESKPEPSPVDSKIRPRSPVEPEPEEDETPGGELVDMDIFEQILELDEDEDAHDFSRSMVWDYFDQAVKTFGTMDEAFAKKDLEQLSSLGHFLKGSSAALGLSRVQSTCEKIQHCGHRRDEVHNKDLSTIEAFQQMRVLLKRVRVEYAEAESWLKNFYGEVSTIMVVNTDLQLLTPEDFPAFPYNPPYDIQTSLMRHLYESIEQRKVTIVESPTGTGKTLTLLCSSLTWLLDEKERARKGKMKEIAGGDGIEAKDWVVEQTLNRLRREMEADEREYEEKLALARKREELVRRAAKGRVSKRQVRNTTSRQVVLLPTYAKKVSHQAMVKPSNNDEDDDQFLPETDQEPNEEEIHISPALRTLMAKVDKGNSRHNAEEEIACTKIYYASRTHSQLTQVLPELSKLNLRTGSMSITNHHSSQDPTTLKRSAACLDEDDCVPSSSRSRIRTVALGSRKQLCINDHLRSRARDLDEACRELLGEKEEKRCKYLPPIGEEEKMLDFRDQVLAAPKDIEDLATAGRFAETCPYFGSRRAIPQAQLVTLPYNLLLQKSAREALGIDLKDQIVLIDEAHNLIPTLLSLSTAYLPQSTLTLAFQQVCIYVSRFKTRLSPVNMLHLKRLVIFLDALKKYVELWKTERTKGKEQIEVMTVGELIGRLGKKVSGINLLEIEAYLKKSKVARKIAGYSDKQAEKENDPMLKRQVRRGAVPPLHIVEEFMLSLMNTSDDGRVTFSLAHNPGQESAVEMKYQLLNPAPNFLQVVEEARSVVLAGGTMSPISDVIDQLFLHLPSGKMTTFSCGHIIPESNLQTLVVGKGPTGGELEFKADKQGDSTVISQLGQVLLNFANIVPAGMIVFFPSYKFLNTAKALWEKSGTLEKYAAKKQVFFEPEESSDVEKVLQEYSAAATKHTEDKKGGALLFAVIAAKLSEGLNFADDLARAVVIVGLPFANLGSPELRERMKYVKRLEEQRGPQNKDKNQKDAAAELYENMCMNAVNQSIGRAIRHKNDWACLLLLDRRYGTLSIRNKLPKWIGSKLVITEGFGHTVKEMGTFFRSRRSP</sequence>
<dbReference type="InterPro" id="IPR013020">
    <property type="entry name" value="Rad3/Chl1-like"/>
</dbReference>
<dbReference type="SMART" id="SM00491">
    <property type="entry name" value="HELICc2"/>
    <property type="match status" value="1"/>
</dbReference>
<dbReference type="PANTHER" id="PTHR11472:SF41">
    <property type="entry name" value="ATP-DEPENDENT DNA HELICASE DDX11-RELATED"/>
    <property type="match status" value="1"/>
</dbReference>
<keyword evidence="8" id="KW-0378">Hydrolase</keyword>
<evidence type="ECO:0000256" key="7">
    <source>
        <dbReference type="ARBA" id="ARBA00022741"/>
    </source>
</evidence>
<evidence type="ECO:0000256" key="24">
    <source>
        <dbReference type="SAM" id="MobiDB-lite"/>
    </source>
</evidence>
<dbReference type="GO" id="GO:0046872">
    <property type="term" value="F:metal ion binding"/>
    <property type="evidence" value="ECO:0007669"/>
    <property type="project" value="UniProtKB-KW"/>
</dbReference>
<dbReference type="GO" id="GO:0005524">
    <property type="term" value="F:ATP binding"/>
    <property type="evidence" value="ECO:0007669"/>
    <property type="project" value="UniProtKB-KW"/>
</dbReference>
<evidence type="ECO:0000256" key="23">
    <source>
        <dbReference type="SAM" id="Coils"/>
    </source>
</evidence>
<protein>
    <recommendedName>
        <fullName evidence="5">ATP-dependent DNA helicase CHL1</fullName>
        <ecNumber evidence="17">5.6.2.3</ecNumber>
    </recommendedName>
    <alternativeName>
        <fullName evidence="4">ATP-dependent DNA helicase chl1</fullName>
    </alternativeName>
    <alternativeName>
        <fullName evidence="16">Chromosome loss protein 1</fullName>
    </alternativeName>
    <alternativeName>
        <fullName evidence="18 19">DNA 5'-3' helicase CHL1</fullName>
    </alternativeName>
</protein>
<dbReference type="GO" id="GO:0034085">
    <property type="term" value="P:establishment of sister chromatid cohesion"/>
    <property type="evidence" value="ECO:0007669"/>
    <property type="project" value="TreeGrafter"/>
</dbReference>
<evidence type="ECO:0000313" key="28">
    <source>
        <dbReference type="Proteomes" id="UP001148786"/>
    </source>
</evidence>
<feature type="compositionally biased region" description="Acidic residues" evidence="24">
    <location>
        <begin position="385"/>
        <end position="402"/>
    </location>
</feature>
<dbReference type="OrthoDB" id="267079at2759"/>
<evidence type="ECO:0000256" key="2">
    <source>
        <dbReference type="ARBA" id="ARBA00004123"/>
    </source>
</evidence>
<dbReference type="EC" id="5.6.2.3" evidence="17"/>
<keyword evidence="7" id="KW-0547">Nucleotide-binding</keyword>
<evidence type="ECO:0000256" key="12">
    <source>
        <dbReference type="ARBA" id="ARBA00023014"/>
    </source>
</evidence>
<dbReference type="Gene3D" id="1.20.120.160">
    <property type="entry name" value="HPT domain"/>
    <property type="match status" value="1"/>
</dbReference>
<keyword evidence="6" id="KW-0479">Metal-binding</keyword>
<keyword evidence="22" id="KW-0597">Phosphoprotein</keyword>
<evidence type="ECO:0000256" key="11">
    <source>
        <dbReference type="ARBA" id="ARBA00023004"/>
    </source>
</evidence>